<keyword evidence="2" id="KW-0479">Metal-binding</keyword>
<dbReference type="GO" id="GO:0007165">
    <property type="term" value="P:signal transduction"/>
    <property type="evidence" value="ECO:0007669"/>
    <property type="project" value="TreeGrafter"/>
</dbReference>
<comment type="cofactor">
    <cofactor evidence="2">
        <name>Mg(2+)</name>
        <dbReference type="ChEBI" id="CHEBI:18420"/>
    </cofactor>
</comment>
<keyword evidence="5" id="KW-1185">Reference proteome</keyword>
<feature type="binding site" evidence="2">
    <location>
        <position position="149"/>
    </location>
    <ligand>
        <name>Mg(2+)</name>
        <dbReference type="ChEBI" id="CHEBI:18420"/>
        <label>1</label>
        <note>catalytic</note>
    </ligand>
</feature>
<keyword evidence="2" id="KW-0460">Magnesium</keyword>
<gene>
    <name evidence="4" type="ORF">Q4I28_002253</name>
</gene>
<evidence type="ECO:0000256" key="1">
    <source>
        <dbReference type="ARBA" id="ARBA00009759"/>
    </source>
</evidence>
<dbReference type="SUPFAM" id="SSF56655">
    <property type="entry name" value="Carbohydrate phosphatase"/>
    <property type="match status" value="2"/>
</dbReference>
<dbReference type="GO" id="GO:0008934">
    <property type="term" value="F:inositol monophosphate 1-phosphatase activity"/>
    <property type="evidence" value="ECO:0007669"/>
    <property type="project" value="TreeGrafter"/>
</dbReference>
<dbReference type="PANTHER" id="PTHR20854:SF4">
    <property type="entry name" value="INOSITOL-1-MONOPHOSPHATASE-RELATED"/>
    <property type="match status" value="1"/>
</dbReference>
<dbReference type="GO" id="GO:0006020">
    <property type="term" value="P:inositol metabolic process"/>
    <property type="evidence" value="ECO:0007669"/>
    <property type="project" value="TreeGrafter"/>
</dbReference>
<dbReference type="Gene3D" id="3.40.190.80">
    <property type="match status" value="1"/>
</dbReference>
<dbReference type="Gene3D" id="3.30.540.10">
    <property type="entry name" value="Fructose-1,6-Bisphosphatase, subunit A, domain 1"/>
    <property type="match status" value="1"/>
</dbReference>
<name>A0AAW3BYN3_9TRYP</name>
<dbReference type="FunFam" id="3.30.540.10:FF:000033">
    <property type="entry name" value="Inositol-1-monophosphatase"/>
    <property type="match status" value="1"/>
</dbReference>
<feature type="binding site" evidence="2">
    <location>
        <position position="150"/>
    </location>
    <ligand>
        <name>Mg(2+)</name>
        <dbReference type="ChEBI" id="CHEBI:18420"/>
        <label>1</label>
        <note>catalytic</note>
    </ligand>
</feature>
<dbReference type="GO" id="GO:0046872">
    <property type="term" value="F:metal ion binding"/>
    <property type="evidence" value="ECO:0007669"/>
    <property type="project" value="UniProtKB-KW"/>
</dbReference>
<evidence type="ECO:0000313" key="4">
    <source>
        <dbReference type="EMBL" id="KAL0527562.1"/>
    </source>
</evidence>
<feature type="binding site" evidence="2">
    <location>
        <position position="147"/>
    </location>
    <ligand>
        <name>Mg(2+)</name>
        <dbReference type="ChEBI" id="CHEBI:18420"/>
        <label>1</label>
        <note>catalytic</note>
    </ligand>
</feature>
<organism evidence="4 5">
    <name type="scientific">Leishmania naiffi</name>
    <dbReference type="NCBI Taxonomy" id="5678"/>
    <lineage>
        <taxon>Eukaryota</taxon>
        <taxon>Discoba</taxon>
        <taxon>Euglenozoa</taxon>
        <taxon>Kinetoplastea</taxon>
        <taxon>Metakinetoplastina</taxon>
        <taxon>Trypanosomatida</taxon>
        <taxon>Trypanosomatidae</taxon>
        <taxon>Leishmaniinae</taxon>
        <taxon>Leishmania</taxon>
        <taxon>Leishmania naiffi species complex</taxon>
    </lineage>
</organism>
<reference evidence="4 5" key="1">
    <citation type="submission" date="2024-02" db="EMBL/GenBank/DDBJ databases">
        <title>FIRST GENOME SEQUENCES OF Leishmania (Viannia) shawi, Leishmania (Viannia) lindenbergi AND Leishmania (Viannia) utingensis.</title>
        <authorList>
            <person name="Resadore F."/>
            <person name="Custodio M.G.F."/>
            <person name="Boite M.C."/>
            <person name="Cupolillo E."/>
            <person name="Ferreira G.E.M."/>
        </authorList>
    </citation>
    <scope>NUCLEOTIDE SEQUENCE [LARGE SCALE GENOMIC DNA]</scope>
    <source>
        <strain evidence="4 5">MDAS/BR/1979/M5533</strain>
    </source>
</reference>
<sequence>MPTHTQRGKEMSISVMSTPGPAPASADAGGVNLIEALGVAIEAADKGSRIIWQSFEKRRTAAAAAAIFNTTSSLATGSAASLEAETKTSASNLVTQYSQQCSETITRILRRYSEEVQREKPHIRFAFLTEELNPDTPLSDDYTWVIDPIDGAISFLHGLPDCCISIGLTYRKQPVLAVVFTPFISSGVRLTVAAAAVLNAVQQQQQHQQHQQLASSPASSVTTAAAPGAQSSLVGASPLTPLGTSKIKKTDEPEASTAPAIALPPALSTPLLTSLSKASASPHTVPIITHTTASVVPECNGELFTAIKGLGAFVNGRQIRVNAKAVPTTSVVVFNHPCGVMLSTPEAVDPDSAIVRRRKYDAVIDCSVAMREELLRLPVTALRCYGSCATTLAQVAAGRVDAYLEPAGKIRNVCAGSLLVAEAGGVVYNMLGKPLDMAHDATIVAAATLEMAELMTEKCVRHGFGQYWLPEAE</sequence>
<evidence type="ECO:0000256" key="2">
    <source>
        <dbReference type="PIRSR" id="PIRSR600760-2"/>
    </source>
</evidence>
<evidence type="ECO:0000313" key="5">
    <source>
        <dbReference type="Proteomes" id="UP001501274"/>
    </source>
</evidence>
<comment type="similarity">
    <text evidence="1">Belongs to the inositol monophosphatase superfamily.</text>
</comment>
<dbReference type="Proteomes" id="UP001501274">
    <property type="component" value="Unassembled WGS sequence"/>
</dbReference>
<feature type="region of interest" description="Disordered" evidence="3">
    <location>
        <begin position="1"/>
        <end position="22"/>
    </location>
</feature>
<dbReference type="AlphaFoldDB" id="A0AAW3BYN3"/>
<feature type="binding site" evidence="2">
    <location>
        <position position="130"/>
    </location>
    <ligand>
        <name>Mg(2+)</name>
        <dbReference type="ChEBI" id="CHEBI:18420"/>
        <label>1</label>
        <note>catalytic</note>
    </ligand>
</feature>
<proteinExistence type="inferred from homology"/>
<protein>
    <submittedName>
        <fullName evidence="4">Inositol monophosphatase family</fullName>
    </submittedName>
</protein>
<dbReference type="InterPro" id="IPR000760">
    <property type="entry name" value="Inositol_monophosphatase-like"/>
</dbReference>
<dbReference type="PANTHER" id="PTHR20854">
    <property type="entry name" value="INOSITOL MONOPHOSPHATASE"/>
    <property type="match status" value="1"/>
</dbReference>
<evidence type="ECO:0000256" key="3">
    <source>
        <dbReference type="SAM" id="MobiDB-lite"/>
    </source>
</evidence>
<dbReference type="PRINTS" id="PR00377">
    <property type="entry name" value="IMPHPHTASES"/>
</dbReference>
<accession>A0AAW3BYN3</accession>
<dbReference type="EMBL" id="JBAMZN010000016">
    <property type="protein sequence ID" value="KAL0527562.1"/>
    <property type="molecule type" value="Genomic_DNA"/>
</dbReference>
<dbReference type="Pfam" id="PF00459">
    <property type="entry name" value="Inositol_P"/>
    <property type="match status" value="2"/>
</dbReference>
<comment type="caution">
    <text evidence="4">The sequence shown here is derived from an EMBL/GenBank/DDBJ whole genome shotgun (WGS) entry which is preliminary data.</text>
</comment>